<evidence type="ECO:0000313" key="2">
    <source>
        <dbReference type="EMBL" id="MDD0824916.1"/>
    </source>
</evidence>
<keyword evidence="1" id="KW-0732">Signal</keyword>
<evidence type="ECO:0000313" key="3">
    <source>
        <dbReference type="Proteomes" id="UP001221909"/>
    </source>
</evidence>
<dbReference type="EMBL" id="JAQSJE010000009">
    <property type="protein sequence ID" value="MDD0824916.1"/>
    <property type="molecule type" value="Genomic_DNA"/>
</dbReference>
<sequence>MNKNVGAYYIRLLMKKGRILFAPMALLLSSCANNISQFSIPDKVEFQGQRYVKITDNQLDDMQHLLYLPENSTKNAEDWDKGILFFLDKNSKGQTLEQRLAFRQSSFAKQPNVATEFGIWQNELQSQIIYPPTERFQNIMFEVTRGRDLACGYGQLQFSDKRAVNKIAKKSENLTAYTDEMIKLALAFNQMRWQIECR</sequence>
<feature type="chain" id="PRO_5046390098" evidence="1">
    <location>
        <begin position="35"/>
        <end position="198"/>
    </location>
</feature>
<dbReference type="PROSITE" id="PS51257">
    <property type="entry name" value="PROKAR_LIPOPROTEIN"/>
    <property type="match status" value="1"/>
</dbReference>
<keyword evidence="3" id="KW-1185">Reference proteome</keyword>
<dbReference type="Proteomes" id="UP001221909">
    <property type="component" value="Unassembled WGS sequence"/>
</dbReference>
<organism evidence="2 3">
    <name type="scientific">Mannheimia cairinae</name>
    <dbReference type="NCBI Taxonomy" id="3025936"/>
    <lineage>
        <taxon>Bacteria</taxon>
        <taxon>Pseudomonadati</taxon>
        <taxon>Pseudomonadota</taxon>
        <taxon>Gammaproteobacteria</taxon>
        <taxon>Pasteurellales</taxon>
        <taxon>Pasteurellaceae</taxon>
        <taxon>Mannheimia</taxon>
    </lineage>
</organism>
<dbReference type="RefSeq" id="WP_273748694.1">
    <property type="nucleotide sequence ID" value="NZ_JAQSJE010000009.1"/>
</dbReference>
<comment type="caution">
    <text evidence="2">The sequence shown here is derived from an EMBL/GenBank/DDBJ whole genome shotgun (WGS) entry which is preliminary data.</text>
</comment>
<proteinExistence type="predicted"/>
<feature type="signal peptide" evidence="1">
    <location>
        <begin position="1"/>
        <end position="34"/>
    </location>
</feature>
<name>A0ABT5MTX0_9PAST</name>
<accession>A0ABT5MTX0</accession>
<evidence type="ECO:0000256" key="1">
    <source>
        <dbReference type="SAM" id="SignalP"/>
    </source>
</evidence>
<reference evidence="2 3" key="1">
    <citation type="submission" date="2023-02" db="EMBL/GenBank/DDBJ databases">
        <title>Mannheimia cairiniae sp. nov., a novel species of Mannheimia obtained from moscovy ducks (Cairina moschata) and reclassification of Mannheimia ovis as heterotypic synonym of Mannheimia pernigra.</title>
        <authorList>
            <person name="Christensen H."/>
        </authorList>
    </citation>
    <scope>NUCLEOTIDE SEQUENCE [LARGE SCALE GENOMIC DNA]</scope>
    <source>
        <strain evidence="2 3">AT1</strain>
    </source>
</reference>
<protein>
    <submittedName>
        <fullName evidence="2">ABC transporter ATPase</fullName>
    </submittedName>
</protein>
<gene>
    <name evidence="2" type="ORF">PTQ27_10640</name>
</gene>